<dbReference type="PANTHER" id="PTHR23236:SF24">
    <property type="entry name" value="PHRAGMOPLASTIN INTERACTING PROTEIN 1"/>
    <property type="match status" value="1"/>
</dbReference>
<evidence type="ECO:0000313" key="10">
    <source>
        <dbReference type="Proteomes" id="UP000002051"/>
    </source>
</evidence>
<evidence type="ECO:0000256" key="4">
    <source>
        <dbReference type="SAM" id="MobiDB-lite"/>
    </source>
</evidence>
<proteinExistence type="predicted"/>
<dbReference type="SUPFAM" id="SSF57756">
    <property type="entry name" value="Retrovirus zinc finger-like domains"/>
    <property type="match status" value="1"/>
</dbReference>
<reference evidence="9" key="3">
    <citation type="submission" date="2015-04" db="UniProtKB">
        <authorList>
            <consortium name="EnsemblPlants"/>
        </authorList>
    </citation>
    <scope>IDENTIFICATION</scope>
    <source>
        <strain evidence="9">cv. Jemalong A17</strain>
    </source>
</reference>
<dbReference type="GO" id="GO:0003729">
    <property type="term" value="F:mRNA binding"/>
    <property type="evidence" value="ECO:0007669"/>
    <property type="project" value="EnsemblPlants"/>
</dbReference>
<keyword evidence="2" id="KW-0479">Metal-binding</keyword>
<dbReference type="EMBL" id="CM001217">
    <property type="protein sequence ID" value="KEH44479.1"/>
    <property type="molecule type" value="Genomic_DNA"/>
</dbReference>
<dbReference type="KEGG" id="mtr:25485710"/>
<evidence type="ECO:0000256" key="3">
    <source>
        <dbReference type="PROSITE-ProRule" id="PRU00176"/>
    </source>
</evidence>
<accession>A0A072VR57</accession>
<dbReference type="Proteomes" id="UP000265566">
    <property type="component" value="Chromosome 1"/>
</dbReference>
<dbReference type="GO" id="GO:0009524">
    <property type="term" value="C:phragmoplast"/>
    <property type="evidence" value="ECO:0007669"/>
    <property type="project" value="EnsemblPlants"/>
</dbReference>
<dbReference type="STRING" id="3880.A0A072VR57"/>
<dbReference type="InterPro" id="IPR001878">
    <property type="entry name" value="Znf_CCHC"/>
</dbReference>
<evidence type="ECO:0000313" key="7">
    <source>
        <dbReference type="EMBL" id="KEH44479.1"/>
    </source>
</evidence>
<evidence type="ECO:0000256" key="2">
    <source>
        <dbReference type="PROSITE-ProRule" id="PRU00047"/>
    </source>
</evidence>
<reference evidence="7 10" key="2">
    <citation type="journal article" date="2014" name="BMC Genomics">
        <title>An improved genome release (version Mt4.0) for the model legume Medicago truncatula.</title>
        <authorList>
            <person name="Tang H."/>
            <person name="Krishnakumar V."/>
            <person name="Bidwell S."/>
            <person name="Rosen B."/>
            <person name="Chan A."/>
            <person name="Zhou S."/>
            <person name="Gentzbittel L."/>
            <person name="Childs K.L."/>
            <person name="Yandell M."/>
            <person name="Gundlach H."/>
            <person name="Mayer K.F."/>
            <person name="Schwartz D.C."/>
            <person name="Town C.D."/>
        </authorList>
    </citation>
    <scope>GENOME REANNOTATION</scope>
    <source>
        <strain evidence="7">A17</strain>
        <strain evidence="9 10">cv. Jemalong A17</strain>
    </source>
</reference>
<dbReference type="GO" id="GO:0008270">
    <property type="term" value="F:zinc ion binding"/>
    <property type="evidence" value="ECO:0007669"/>
    <property type="project" value="UniProtKB-KW"/>
</dbReference>
<dbReference type="GO" id="GO:0009920">
    <property type="term" value="P:cell plate formation involved in plant-type cell wall biogenesis"/>
    <property type="evidence" value="ECO:0007669"/>
    <property type="project" value="EnsemblPlants"/>
</dbReference>
<evidence type="ECO:0000256" key="1">
    <source>
        <dbReference type="ARBA" id="ARBA00022884"/>
    </source>
</evidence>
<evidence type="ECO:0000313" key="8">
    <source>
        <dbReference type="EMBL" id="RHN82700.1"/>
    </source>
</evidence>
<organism evidence="7 10">
    <name type="scientific">Medicago truncatula</name>
    <name type="common">Barrel medic</name>
    <name type="synonym">Medicago tribuloides</name>
    <dbReference type="NCBI Taxonomy" id="3880"/>
    <lineage>
        <taxon>Eukaryota</taxon>
        <taxon>Viridiplantae</taxon>
        <taxon>Streptophyta</taxon>
        <taxon>Embryophyta</taxon>
        <taxon>Tracheophyta</taxon>
        <taxon>Spermatophyta</taxon>
        <taxon>Magnoliopsida</taxon>
        <taxon>eudicotyledons</taxon>
        <taxon>Gunneridae</taxon>
        <taxon>Pentapetalae</taxon>
        <taxon>rosids</taxon>
        <taxon>fabids</taxon>
        <taxon>Fabales</taxon>
        <taxon>Fabaceae</taxon>
        <taxon>Papilionoideae</taxon>
        <taxon>50 kb inversion clade</taxon>
        <taxon>NPAAA clade</taxon>
        <taxon>Hologalegina</taxon>
        <taxon>IRL clade</taxon>
        <taxon>Trifolieae</taxon>
        <taxon>Medicago</taxon>
    </lineage>
</organism>
<feature type="domain" description="RRM" evidence="5">
    <location>
        <begin position="312"/>
        <end position="388"/>
    </location>
</feature>
<dbReference type="OrthoDB" id="439808at2759"/>
<dbReference type="EnsemblPlants" id="KEH44479">
    <property type="protein sequence ID" value="KEH44479"/>
    <property type="gene ID" value="MTR_1g115375"/>
</dbReference>
<dbReference type="AlphaFoldDB" id="A0A072VR57"/>
<feature type="compositionally biased region" description="Basic and acidic residues" evidence="4">
    <location>
        <begin position="176"/>
        <end position="197"/>
    </location>
</feature>
<feature type="region of interest" description="Disordered" evidence="4">
    <location>
        <begin position="471"/>
        <end position="490"/>
    </location>
</feature>
<protein>
    <submittedName>
        <fullName evidence="8">Putative transcription factor interactor and regulator CCHC(Zn) family</fullName>
    </submittedName>
    <submittedName>
        <fullName evidence="7">RNA recognition motif</fullName>
    </submittedName>
</protein>
<feature type="region of interest" description="Disordered" evidence="4">
    <location>
        <begin position="147"/>
        <end position="201"/>
    </location>
</feature>
<feature type="compositionally biased region" description="Basic and acidic residues" evidence="4">
    <location>
        <begin position="125"/>
        <end position="134"/>
    </location>
</feature>
<dbReference type="Pfam" id="PF00076">
    <property type="entry name" value="RRM_1"/>
    <property type="match status" value="2"/>
</dbReference>
<dbReference type="GO" id="GO:0097010">
    <property type="term" value="P:eukaryotic translation initiation factor 4F complex assembly"/>
    <property type="evidence" value="ECO:0000318"/>
    <property type="project" value="GO_Central"/>
</dbReference>
<feature type="domain" description="CCHC-type" evidence="6">
    <location>
        <begin position="466"/>
        <end position="481"/>
    </location>
</feature>
<dbReference type="GO" id="GO:0043024">
    <property type="term" value="F:ribosomal small subunit binding"/>
    <property type="evidence" value="ECO:0000318"/>
    <property type="project" value="GO_Central"/>
</dbReference>
<dbReference type="Gene3D" id="3.30.70.330">
    <property type="match status" value="2"/>
</dbReference>
<feature type="domain" description="RRM" evidence="5">
    <location>
        <begin position="220"/>
        <end position="297"/>
    </location>
</feature>
<dbReference type="GO" id="GO:0001731">
    <property type="term" value="P:formation of translation preinitiation complex"/>
    <property type="evidence" value="ECO:0000318"/>
    <property type="project" value="GO_Central"/>
</dbReference>
<feature type="compositionally biased region" description="Polar residues" evidence="4">
    <location>
        <begin position="478"/>
        <end position="490"/>
    </location>
</feature>
<dbReference type="SMART" id="SM00360">
    <property type="entry name" value="RRM"/>
    <property type="match status" value="2"/>
</dbReference>
<sequence length="490" mass="53655">MVLSNKKLKQKLRAELTLNQINAESNPPSSSSSNSLKLLLNSSTNKPILTKREKLRKLRPLQQTQSNEDEGTKNEEIGNEGLGKKKNKKRKMKVEEKEDESIEKKEKQKKKKKKKNEDGVANGAVKKEDDGVADGVVKKNDEDLANGVVVKNAKKSMKKEKQKKKNQLKKKRKKNKTAEENGKAKIAEENDSNHQEEMPQSVELANTTTTTSQENGDVATKVYVGGIPYYSSEDDIHSYFEGCGTITEINCMTFPDTGKFRGIAIISFKTEAAAKRALALDGADMGGLFLKIQPCKATQATRFTPEMKEGYNRIYVGSLSWEITEEELRKFFSNCNVKAIRLGMDKETGEFRGYAHVDFGDSQSLKTALALDQSVLFGRPVRISCAVPLNKKPVAGEKSVAVEKPGAGEKSIAVEKSVIAEKSVAGEKSGAGEKSFAVEQPGAGGKPSSVEQPSSVASGKRKNRMCYGCRQKGHNLSECPNPQIAASTAL</sequence>
<evidence type="ECO:0000259" key="6">
    <source>
        <dbReference type="PROSITE" id="PS50158"/>
    </source>
</evidence>
<keyword evidence="1 3" id="KW-0694">RNA-binding</keyword>
<reference evidence="7 10" key="1">
    <citation type="journal article" date="2011" name="Nature">
        <title>The Medicago genome provides insight into the evolution of rhizobial symbioses.</title>
        <authorList>
            <person name="Young N.D."/>
            <person name="Debelle F."/>
            <person name="Oldroyd G.E."/>
            <person name="Geurts R."/>
            <person name="Cannon S.B."/>
            <person name="Udvardi M.K."/>
            <person name="Benedito V.A."/>
            <person name="Mayer K.F."/>
            <person name="Gouzy J."/>
            <person name="Schoof H."/>
            <person name="Van de Peer Y."/>
            <person name="Proost S."/>
            <person name="Cook D.R."/>
            <person name="Meyers B.C."/>
            <person name="Spannagl M."/>
            <person name="Cheung F."/>
            <person name="De Mita S."/>
            <person name="Krishnakumar V."/>
            <person name="Gundlach H."/>
            <person name="Zhou S."/>
            <person name="Mudge J."/>
            <person name="Bharti A.K."/>
            <person name="Murray J.D."/>
            <person name="Naoumkina M.A."/>
            <person name="Rosen B."/>
            <person name="Silverstein K.A."/>
            <person name="Tang H."/>
            <person name="Rombauts S."/>
            <person name="Zhao P.X."/>
            <person name="Zhou P."/>
            <person name="Barbe V."/>
            <person name="Bardou P."/>
            <person name="Bechner M."/>
            <person name="Bellec A."/>
            <person name="Berger A."/>
            <person name="Berges H."/>
            <person name="Bidwell S."/>
            <person name="Bisseling T."/>
            <person name="Choisne N."/>
            <person name="Couloux A."/>
            <person name="Denny R."/>
            <person name="Deshpande S."/>
            <person name="Dai X."/>
            <person name="Doyle J.J."/>
            <person name="Dudez A.M."/>
            <person name="Farmer A.D."/>
            <person name="Fouteau S."/>
            <person name="Franken C."/>
            <person name="Gibelin C."/>
            <person name="Gish J."/>
            <person name="Goldstein S."/>
            <person name="Gonzalez A.J."/>
            <person name="Green P.J."/>
            <person name="Hallab A."/>
            <person name="Hartog M."/>
            <person name="Hua A."/>
            <person name="Humphray S.J."/>
            <person name="Jeong D.H."/>
            <person name="Jing Y."/>
            <person name="Jocker A."/>
            <person name="Kenton S.M."/>
            <person name="Kim D.J."/>
            <person name="Klee K."/>
            <person name="Lai H."/>
            <person name="Lang C."/>
            <person name="Lin S."/>
            <person name="Macmil S.L."/>
            <person name="Magdelenat G."/>
            <person name="Matthews L."/>
            <person name="McCorrison J."/>
            <person name="Monaghan E.L."/>
            <person name="Mun J.H."/>
            <person name="Najar F.Z."/>
            <person name="Nicholson C."/>
            <person name="Noirot C."/>
            <person name="O'Bleness M."/>
            <person name="Paule C.R."/>
            <person name="Poulain J."/>
            <person name="Prion F."/>
            <person name="Qin B."/>
            <person name="Qu C."/>
            <person name="Retzel E.F."/>
            <person name="Riddle C."/>
            <person name="Sallet E."/>
            <person name="Samain S."/>
            <person name="Samson N."/>
            <person name="Sanders I."/>
            <person name="Saurat O."/>
            <person name="Scarpelli C."/>
            <person name="Schiex T."/>
            <person name="Segurens B."/>
            <person name="Severin A.J."/>
            <person name="Sherrier D.J."/>
            <person name="Shi R."/>
            <person name="Sims S."/>
            <person name="Singer S.R."/>
            <person name="Sinharoy S."/>
            <person name="Sterck L."/>
            <person name="Viollet A."/>
            <person name="Wang B.B."/>
            <person name="Wang K."/>
            <person name="Wang M."/>
            <person name="Wang X."/>
            <person name="Warfsmann J."/>
            <person name="Weissenbach J."/>
            <person name="White D.D."/>
            <person name="White J.D."/>
            <person name="Wiley G.B."/>
            <person name="Wincker P."/>
            <person name="Xing Y."/>
            <person name="Yang L."/>
            <person name="Yao Z."/>
            <person name="Ying F."/>
            <person name="Zhai J."/>
            <person name="Zhou L."/>
            <person name="Zuber A."/>
            <person name="Denarie J."/>
            <person name="Dixon R.A."/>
            <person name="May G.D."/>
            <person name="Schwartz D.C."/>
            <person name="Rogers J."/>
            <person name="Quetier F."/>
            <person name="Town C.D."/>
            <person name="Roe B.A."/>
        </authorList>
    </citation>
    <scope>NUCLEOTIDE SEQUENCE [LARGE SCALE GENOMIC DNA]</scope>
    <source>
        <strain evidence="7">A17</strain>
        <strain evidence="9 10">cv. Jemalong A17</strain>
    </source>
</reference>
<gene>
    <name evidence="9" type="primary">25485710</name>
    <name evidence="7" type="ordered locus">MTR_1g115375</name>
    <name evidence="8" type="ORF">MtrunA17_Chr1g0212611</name>
</gene>
<feature type="region of interest" description="Disordered" evidence="4">
    <location>
        <begin position="424"/>
        <end position="463"/>
    </location>
</feature>
<dbReference type="InterPro" id="IPR036875">
    <property type="entry name" value="Znf_CCHC_sf"/>
</dbReference>
<dbReference type="GO" id="GO:0034057">
    <property type="term" value="F:RNA strand-exchange activity"/>
    <property type="evidence" value="ECO:0000318"/>
    <property type="project" value="GO_Central"/>
</dbReference>
<feature type="compositionally biased region" description="Basic residues" evidence="4">
    <location>
        <begin position="152"/>
        <end position="175"/>
    </location>
</feature>
<keyword evidence="2" id="KW-0863">Zinc-finger</keyword>
<dbReference type="InterPro" id="IPR012677">
    <property type="entry name" value="Nucleotide-bd_a/b_plait_sf"/>
</dbReference>
<dbReference type="InterPro" id="IPR034361">
    <property type="entry name" value="PHIP1_RRM1"/>
</dbReference>
<name>A0A072VR57_MEDTR</name>
<dbReference type="Proteomes" id="UP000002051">
    <property type="component" value="Unassembled WGS sequence"/>
</dbReference>
<feature type="compositionally biased region" description="Low complexity" evidence="4">
    <location>
        <begin position="25"/>
        <end position="47"/>
    </location>
</feature>
<dbReference type="CDD" id="cd12271">
    <property type="entry name" value="RRM1_PHIP1"/>
    <property type="match status" value="1"/>
</dbReference>
<dbReference type="PROSITE" id="PS50158">
    <property type="entry name" value="ZF_CCHC"/>
    <property type="match status" value="1"/>
</dbReference>
<dbReference type="PANTHER" id="PTHR23236">
    <property type="entry name" value="EUKARYOTIC TRANSLATION INITIATION FACTOR 4B/4H"/>
    <property type="match status" value="1"/>
</dbReference>
<dbReference type="GO" id="GO:0033592">
    <property type="term" value="F:RNA strand annealing activity"/>
    <property type="evidence" value="ECO:0000318"/>
    <property type="project" value="GO_Central"/>
</dbReference>
<dbReference type="InterPro" id="IPR000504">
    <property type="entry name" value="RRM_dom"/>
</dbReference>
<dbReference type="PROSITE" id="PS50102">
    <property type="entry name" value="RRM"/>
    <property type="match status" value="2"/>
</dbReference>
<dbReference type="EMBL" id="PSQE01000001">
    <property type="protein sequence ID" value="RHN82700.1"/>
    <property type="molecule type" value="Genomic_DNA"/>
</dbReference>
<dbReference type="GO" id="GO:0000914">
    <property type="term" value="P:phragmoplast assembly"/>
    <property type="evidence" value="ECO:0007669"/>
    <property type="project" value="EnsemblPlants"/>
</dbReference>
<evidence type="ECO:0000313" key="9">
    <source>
        <dbReference type="EnsemblPlants" id="KEH44479"/>
    </source>
</evidence>
<dbReference type="InterPro" id="IPR035979">
    <property type="entry name" value="RBD_domain_sf"/>
</dbReference>
<dbReference type="HOGENOM" id="CLU_026676_0_0_1"/>
<reference evidence="8" key="4">
    <citation type="journal article" date="2018" name="Nat. Plants">
        <title>Whole-genome landscape of Medicago truncatula symbiotic genes.</title>
        <authorList>
            <person name="Pecrix Y."/>
            <person name="Gamas P."/>
            <person name="Carrere S."/>
        </authorList>
    </citation>
    <scope>NUCLEOTIDE SEQUENCE</scope>
    <source>
        <tissue evidence="8">Leaves</tissue>
    </source>
</reference>
<dbReference type="Gramene" id="rna6881">
    <property type="protein sequence ID" value="RHN82700.1"/>
    <property type="gene ID" value="gene6881"/>
</dbReference>
<feature type="region of interest" description="Disordered" evidence="4">
    <location>
        <begin position="19"/>
        <end position="134"/>
    </location>
</feature>
<dbReference type="SUPFAM" id="SSF54928">
    <property type="entry name" value="RNA-binding domain, RBD"/>
    <property type="match status" value="2"/>
</dbReference>
<evidence type="ECO:0000259" key="5">
    <source>
        <dbReference type="PROSITE" id="PS50102"/>
    </source>
</evidence>
<keyword evidence="10" id="KW-1185">Reference proteome</keyword>
<keyword evidence="2" id="KW-0862">Zinc</keyword>